<keyword evidence="3" id="KW-1185">Reference proteome</keyword>
<reference evidence="2 3" key="1">
    <citation type="submission" date="2016-03" db="EMBL/GenBank/DDBJ databases">
        <title>Cyphomyrmex costatus WGS genome.</title>
        <authorList>
            <person name="Nygaard S."/>
            <person name="Hu H."/>
            <person name="Boomsma J."/>
            <person name="Zhang G."/>
        </authorList>
    </citation>
    <scope>NUCLEOTIDE SEQUENCE [LARGE SCALE GENOMIC DNA]</scope>
    <source>
        <strain evidence="2">MS0001</strain>
        <tissue evidence="2">Whole body</tissue>
    </source>
</reference>
<name>A0A151IMI5_9HYME</name>
<dbReference type="PANTHER" id="PTHR45749:SF23">
    <property type="entry name" value="ZINC FINGER MYM-TYPE PROTEIN 1-LIKE"/>
    <property type="match status" value="1"/>
</dbReference>
<proteinExistence type="predicted"/>
<dbReference type="Proteomes" id="UP000078542">
    <property type="component" value="Unassembled WGS sequence"/>
</dbReference>
<gene>
    <name evidence="2" type="ORF">ALC62_02945</name>
</gene>
<dbReference type="GO" id="GO:0046983">
    <property type="term" value="F:protein dimerization activity"/>
    <property type="evidence" value="ECO:0007669"/>
    <property type="project" value="InterPro"/>
</dbReference>
<protein>
    <submittedName>
        <fullName evidence="2">Zinc finger MYM-type protein 1</fullName>
    </submittedName>
</protein>
<sequence length="638" mass="73537">MSHDPGDWAAAFTEEIRLFWIKKGPEFFQNKDNDFLETARSYKEANDKIKIRHLNKSAFVRTLQNGEKVNRKWLLYSPLKKSVYCFSCCLLSSSNASFSSSGKKLILEHENSLAHRESLTTYIIRSKNVGTVDSDLRSQYNIEIGYWKDVLKRIVSVIKFLASRGLAFRGDNQTIGSQSNGNYLGCLELLSQFDSFLSEHIKKYGNAGKGNPSYLSANICNEFINAMGKQVLHKILAELKTAKYYSISVDSTPDYSHIDQMTFIVRYTYGGPLIETFTFSFSTHRWEIMKRCLGSNKVLKCLSDTRWSARADAVSALQKGYKQILEALIIIAQDTNQPGETRYEAHSLSKKMNKLEIVILTEMWSSILSRINKTNIALQKKDLTLDIATKLLTSLVDFFYNVRNEFDQYEFTAKEKFPDADYKDVSQRARTRSSRIAFFDGPTENVSLTGKEKFKVETYLPIVDTLITQLKKRSASYNEINQRFGFFSRLKIISSPELQISCKEFAKFYHYDVNAEELKLECIHLTQYLHKADILTNENGEMQISELYKLLQNDKIEDTFPNIAISLRIFLSLMVTNCSGERSFSKLNRIKNEIRSSMTQERLNYLSLMSIESDVLMKLDFEEVIEDFARQKSRKKPL</sequence>
<dbReference type="EMBL" id="KQ977042">
    <property type="protein sequence ID" value="KYN06111.1"/>
    <property type="molecule type" value="Genomic_DNA"/>
</dbReference>
<dbReference type="STRING" id="456900.A0A151IMI5"/>
<evidence type="ECO:0000313" key="2">
    <source>
        <dbReference type="EMBL" id="KYN06111.1"/>
    </source>
</evidence>
<dbReference type="InterPro" id="IPR012337">
    <property type="entry name" value="RNaseH-like_sf"/>
</dbReference>
<dbReference type="SUPFAM" id="SSF53098">
    <property type="entry name" value="Ribonuclease H-like"/>
    <property type="match status" value="1"/>
</dbReference>
<accession>A0A151IMI5</accession>
<organism evidence="2 3">
    <name type="scientific">Cyphomyrmex costatus</name>
    <dbReference type="NCBI Taxonomy" id="456900"/>
    <lineage>
        <taxon>Eukaryota</taxon>
        <taxon>Metazoa</taxon>
        <taxon>Ecdysozoa</taxon>
        <taxon>Arthropoda</taxon>
        <taxon>Hexapoda</taxon>
        <taxon>Insecta</taxon>
        <taxon>Pterygota</taxon>
        <taxon>Neoptera</taxon>
        <taxon>Endopterygota</taxon>
        <taxon>Hymenoptera</taxon>
        <taxon>Apocrita</taxon>
        <taxon>Aculeata</taxon>
        <taxon>Formicoidea</taxon>
        <taxon>Formicidae</taxon>
        <taxon>Myrmicinae</taxon>
        <taxon>Cyphomyrmex</taxon>
    </lineage>
</organism>
<feature type="domain" description="HAT C-terminal dimerisation" evidence="1">
    <location>
        <begin position="525"/>
        <end position="614"/>
    </location>
</feature>
<dbReference type="InterPro" id="IPR008906">
    <property type="entry name" value="HATC_C_dom"/>
</dbReference>
<dbReference type="AlphaFoldDB" id="A0A151IMI5"/>
<dbReference type="PANTHER" id="PTHR45749">
    <property type="match status" value="1"/>
</dbReference>
<dbReference type="Pfam" id="PF05699">
    <property type="entry name" value="Dimer_Tnp_hAT"/>
    <property type="match status" value="1"/>
</dbReference>
<evidence type="ECO:0000259" key="1">
    <source>
        <dbReference type="Pfam" id="PF05699"/>
    </source>
</evidence>
<evidence type="ECO:0000313" key="3">
    <source>
        <dbReference type="Proteomes" id="UP000078542"/>
    </source>
</evidence>